<evidence type="ECO:0000313" key="4">
    <source>
        <dbReference type="Proteomes" id="UP001146120"/>
    </source>
</evidence>
<gene>
    <name evidence="3" type="ORF">N0F65_009162</name>
</gene>
<sequence length="853" mass="93606">MSQEELALETQLLLQEVTQATHQSSDVLDADGPVVSEYELAKQALVEKLRRKKDSKRQQLRQINQKRYGFGGATGANAVDNSASENVAPVVNGASPVAPSVSPSKPPKHRVVKLPVAANPMAATMKKKQLLTKLRSQAIKQGSQQMAKLFGYSSHEEQVKHLNKIEKLKILQNDLKEQEEAAKAAEAQQQEEQNEEEDTVVEGGPNEAVEAEPEVEVTEEAANPAPVAQTAESTGENADAEAPEVAQIIPLDDEDDTVAETEVFPATEDQEQTIDIPLPGGNDSADEDEDGRKDKTEVVMSPSKPRRVVQKRRNRIAMDDEDDGNEADSEHDGADEAMDDDKDGEKQSSPSKADESKQRKDKAEQFRRLLRAEAMQQKKRKRLIKHGDFVESEAEEEEDEDVLKIGGLGDFGFGVPQAKTQELKEAEDERNALKLREDDLEGIVDELSDEEKEQQQDIEEYVRQEDEDADRAAVKEVMRHVKEGFGRNRRAFSAGLQLGAEARGRFILNELVAADGKIEAARLGLLESDEELSDDDGTGKKTKSKSKSKEGGENEVEEEEEEDEEAEMERVLRERFLNQPKIYITSSESESDDEEATAEDAGPDKEEVESDEERERQQMKLFSERARINRRMKRMKDLQRDLSQEDGTEPVAAVATASVSSVVATEITKAPTVLPNILLEEDEDSQELMKLLHCTNVAPAAPGGAKALAKGRAAGGKSNAPASRPKLGRFNSYSITASSRTSSSFSRVADNCKIPSASSSTSKGFVFTSFSSDGRVDGMDEDTEDSIAMADSAPASAELGRSQSWNRGTKRASLGSTTTKSARSGSNAKRRKSNLFSVLSSYQCMPQTNSAPM</sequence>
<feature type="region of interest" description="Disordered" evidence="2">
    <location>
        <begin position="524"/>
        <end position="628"/>
    </location>
</feature>
<feature type="compositionally biased region" description="Basic residues" evidence="2">
    <location>
        <begin position="304"/>
        <end position="315"/>
    </location>
</feature>
<comment type="caution">
    <text evidence="3">The sequence shown here is derived from an EMBL/GenBank/DDBJ whole genome shotgun (WGS) entry which is preliminary data.</text>
</comment>
<feature type="compositionally biased region" description="Acidic residues" evidence="2">
    <location>
        <begin position="553"/>
        <end position="567"/>
    </location>
</feature>
<protein>
    <recommendedName>
        <fullName evidence="5">DNA replication checkpoint mediator MRC1 domain-containing protein</fullName>
    </recommendedName>
</protein>
<evidence type="ECO:0000256" key="2">
    <source>
        <dbReference type="SAM" id="MobiDB-lite"/>
    </source>
</evidence>
<evidence type="ECO:0008006" key="5">
    <source>
        <dbReference type="Google" id="ProtNLM"/>
    </source>
</evidence>
<feature type="compositionally biased region" description="Basic and acidic residues" evidence="2">
    <location>
        <begin position="613"/>
        <end position="627"/>
    </location>
</feature>
<feature type="compositionally biased region" description="Acidic residues" evidence="2">
    <location>
        <begin position="390"/>
        <end position="401"/>
    </location>
</feature>
<feature type="compositionally biased region" description="Polar residues" evidence="2">
    <location>
        <begin position="814"/>
        <end position="827"/>
    </location>
</feature>
<evidence type="ECO:0000256" key="1">
    <source>
        <dbReference type="SAM" id="Coils"/>
    </source>
</evidence>
<reference evidence="3" key="1">
    <citation type="submission" date="2022-11" db="EMBL/GenBank/DDBJ databases">
        <authorList>
            <person name="Morgan W.R."/>
            <person name="Tartar A."/>
        </authorList>
    </citation>
    <scope>NUCLEOTIDE SEQUENCE</scope>
    <source>
        <strain evidence="3">ARSEF 373</strain>
    </source>
</reference>
<feature type="compositionally biased region" description="Acidic residues" evidence="2">
    <location>
        <begin position="527"/>
        <end position="536"/>
    </location>
</feature>
<feature type="compositionally biased region" description="Acidic residues" evidence="2">
    <location>
        <begin position="209"/>
        <end position="219"/>
    </location>
</feature>
<keyword evidence="4" id="KW-1185">Reference proteome</keyword>
<evidence type="ECO:0000313" key="3">
    <source>
        <dbReference type="EMBL" id="DAZ96695.1"/>
    </source>
</evidence>
<organism evidence="3 4">
    <name type="scientific">Lagenidium giganteum</name>
    <dbReference type="NCBI Taxonomy" id="4803"/>
    <lineage>
        <taxon>Eukaryota</taxon>
        <taxon>Sar</taxon>
        <taxon>Stramenopiles</taxon>
        <taxon>Oomycota</taxon>
        <taxon>Peronosporomycetes</taxon>
        <taxon>Pythiales</taxon>
        <taxon>Pythiaceae</taxon>
    </lineage>
</organism>
<dbReference type="Proteomes" id="UP001146120">
    <property type="component" value="Unassembled WGS sequence"/>
</dbReference>
<keyword evidence="1" id="KW-0175">Coiled coil</keyword>
<proteinExistence type="predicted"/>
<reference evidence="3" key="2">
    <citation type="journal article" date="2023" name="Microbiol Resour">
        <title>Decontamination and Annotation of the Draft Genome Sequence of the Oomycete Lagenidium giganteum ARSEF 373.</title>
        <authorList>
            <person name="Morgan W.R."/>
            <person name="Tartar A."/>
        </authorList>
    </citation>
    <scope>NUCLEOTIDE SEQUENCE</scope>
    <source>
        <strain evidence="3">ARSEF 373</strain>
    </source>
</reference>
<feature type="compositionally biased region" description="Acidic residues" evidence="2">
    <location>
        <begin position="589"/>
        <end position="598"/>
    </location>
</feature>
<feature type="region of interest" description="Disordered" evidence="2">
    <location>
        <begin position="790"/>
        <end position="833"/>
    </location>
</feature>
<feature type="coiled-coil region" evidence="1">
    <location>
        <begin position="423"/>
        <end position="467"/>
    </location>
</feature>
<name>A0AAV2YP06_9STRA</name>
<accession>A0AAV2YP06</accession>
<feature type="region of interest" description="Disordered" evidence="2">
    <location>
        <begin position="178"/>
        <end position="401"/>
    </location>
</feature>
<feature type="compositionally biased region" description="Basic and acidic residues" evidence="2">
    <location>
        <begin position="352"/>
        <end position="371"/>
    </location>
</feature>
<dbReference type="EMBL" id="DAKRPA010000159">
    <property type="protein sequence ID" value="DAZ96695.1"/>
    <property type="molecule type" value="Genomic_DNA"/>
</dbReference>
<dbReference type="AlphaFoldDB" id="A0AAV2YP06"/>